<keyword evidence="4 8" id="KW-0732">Signal</keyword>
<dbReference type="KEGG" id="els:105018643"/>
<dbReference type="GO" id="GO:0005615">
    <property type="term" value="C:extracellular space"/>
    <property type="evidence" value="ECO:0007669"/>
    <property type="project" value="TreeGrafter"/>
</dbReference>
<dbReference type="GO" id="GO:1990410">
    <property type="term" value="P:adrenomedullin receptor signaling pathway"/>
    <property type="evidence" value="ECO:0007669"/>
    <property type="project" value="TreeGrafter"/>
</dbReference>
<dbReference type="InterPro" id="IPR051665">
    <property type="entry name" value="Adrenomedullin-reg_peptide"/>
</dbReference>
<evidence type="ECO:0000256" key="8">
    <source>
        <dbReference type="SAM" id="SignalP"/>
    </source>
</evidence>
<keyword evidence="10" id="KW-1185">Reference proteome</keyword>
<keyword evidence="5 6" id="KW-1015">Disulfide bond</keyword>
<dbReference type="GO" id="GO:0005179">
    <property type="term" value="F:hormone activity"/>
    <property type="evidence" value="ECO:0007669"/>
    <property type="project" value="InterPro"/>
</dbReference>
<evidence type="ECO:0000256" key="2">
    <source>
        <dbReference type="ARBA" id="ARBA00010575"/>
    </source>
</evidence>
<dbReference type="GeneID" id="105018643"/>
<dbReference type="PANTHER" id="PTHR23414:SF3">
    <property type="entry name" value="PRO-ADRENOMEDULLIN"/>
    <property type="match status" value="1"/>
</dbReference>
<dbReference type="Pfam" id="PF00214">
    <property type="entry name" value="Calc_CGRP_IAPP"/>
    <property type="match status" value="1"/>
</dbReference>
<accession>A0AAY5JWL2</accession>
<dbReference type="AlphaFoldDB" id="A0AAY5JWL2"/>
<feature type="disulfide bond" evidence="6">
    <location>
        <begin position="91"/>
        <end position="96"/>
    </location>
</feature>
<dbReference type="GO" id="GO:0007189">
    <property type="term" value="P:adenylate cyclase-activating G protein-coupled receptor signaling pathway"/>
    <property type="evidence" value="ECO:0007669"/>
    <property type="project" value="TreeGrafter"/>
</dbReference>
<feature type="signal peptide" evidence="8">
    <location>
        <begin position="1"/>
        <end position="23"/>
    </location>
</feature>
<evidence type="ECO:0000256" key="3">
    <source>
        <dbReference type="ARBA" id="ARBA00022525"/>
    </source>
</evidence>
<dbReference type="GeneTree" id="ENSGT00990000206677"/>
<dbReference type="GO" id="GO:0003073">
    <property type="term" value="P:regulation of systemic arterial blood pressure"/>
    <property type="evidence" value="ECO:0007669"/>
    <property type="project" value="TreeGrafter"/>
</dbReference>
<protein>
    <submittedName>
        <fullName evidence="9">Uncharacterized protein</fullName>
    </submittedName>
</protein>
<dbReference type="PANTHER" id="PTHR23414">
    <property type="entry name" value="ADRENOMEDULLIN, ADM"/>
    <property type="match status" value="1"/>
</dbReference>
<comment type="subcellular location">
    <subcellularLocation>
        <location evidence="1">Secreted</location>
    </subcellularLocation>
</comment>
<evidence type="ECO:0000256" key="1">
    <source>
        <dbReference type="ARBA" id="ARBA00004613"/>
    </source>
</evidence>
<organism evidence="9 10">
    <name type="scientific">Esox lucius</name>
    <name type="common">Northern pike</name>
    <dbReference type="NCBI Taxonomy" id="8010"/>
    <lineage>
        <taxon>Eukaryota</taxon>
        <taxon>Metazoa</taxon>
        <taxon>Chordata</taxon>
        <taxon>Craniata</taxon>
        <taxon>Vertebrata</taxon>
        <taxon>Euteleostomi</taxon>
        <taxon>Actinopterygii</taxon>
        <taxon>Neopterygii</taxon>
        <taxon>Teleostei</taxon>
        <taxon>Protacanthopterygii</taxon>
        <taxon>Esociformes</taxon>
        <taxon>Esocidae</taxon>
        <taxon>Esox</taxon>
    </lineage>
</organism>
<evidence type="ECO:0000313" key="10">
    <source>
        <dbReference type="Proteomes" id="UP000265140"/>
    </source>
</evidence>
<evidence type="ECO:0000256" key="6">
    <source>
        <dbReference type="PIRSR" id="PIRSR621116-50"/>
    </source>
</evidence>
<dbReference type="GO" id="GO:0010460">
    <property type="term" value="P:positive regulation of heart rate"/>
    <property type="evidence" value="ECO:0007669"/>
    <property type="project" value="TreeGrafter"/>
</dbReference>
<sequence>MKVVLQTIICWCVLVTVVALVKGNKVDLNSNFKKSIFRVWLQSRTRGDLQRTPAVHRGFFSRPEQREGTDPSVLHLRSRRSGVTTMNRPGCSLGTCIMQDLIHKVHHLNDSSKVNKAPEKKIGAHGYGRRRRSPLTLPHNFSTRFSGREDDTGIQL</sequence>
<feature type="region of interest" description="Disordered" evidence="7">
    <location>
        <begin position="112"/>
        <end position="156"/>
    </location>
</feature>
<evidence type="ECO:0000313" key="9">
    <source>
        <dbReference type="Ensembl" id="ENSELUP00000080716.1"/>
    </source>
</evidence>
<proteinExistence type="inferred from homology"/>
<comment type="similarity">
    <text evidence="2">Belongs to the adrenomedullin family.</text>
</comment>
<dbReference type="InterPro" id="IPR021116">
    <property type="entry name" value="Calcitonin/adrenomedullin"/>
</dbReference>
<name>A0AAY5JWL2_ESOLU</name>
<dbReference type="Ensembl" id="ENSELUT00000104208.1">
    <property type="protein sequence ID" value="ENSELUP00000080716.1"/>
    <property type="gene ID" value="ENSELUG00000038300.1"/>
</dbReference>
<reference evidence="9 10" key="1">
    <citation type="submission" date="2020-02" db="EMBL/GenBank/DDBJ databases">
        <title>Esox lucius (northern pike) genome, fEsoLuc1, primary haplotype.</title>
        <authorList>
            <person name="Myers G."/>
            <person name="Karagic N."/>
            <person name="Meyer A."/>
            <person name="Pippel M."/>
            <person name="Reichard M."/>
            <person name="Winkler S."/>
            <person name="Tracey A."/>
            <person name="Sims Y."/>
            <person name="Howe K."/>
            <person name="Rhie A."/>
            <person name="Formenti G."/>
            <person name="Durbin R."/>
            <person name="Fedrigo O."/>
            <person name="Jarvis E.D."/>
        </authorList>
    </citation>
    <scope>NUCLEOTIDE SEQUENCE [LARGE SCALE GENOMIC DNA]</scope>
</reference>
<reference evidence="9" key="3">
    <citation type="submission" date="2025-09" db="UniProtKB">
        <authorList>
            <consortium name="Ensembl"/>
        </authorList>
    </citation>
    <scope>IDENTIFICATION</scope>
</reference>
<keyword evidence="3" id="KW-0964">Secreted</keyword>
<evidence type="ECO:0000256" key="5">
    <source>
        <dbReference type="ARBA" id="ARBA00023157"/>
    </source>
</evidence>
<dbReference type="RefSeq" id="XP_010882547.1">
    <property type="nucleotide sequence ID" value="XM_010884245.3"/>
</dbReference>
<evidence type="ECO:0000256" key="4">
    <source>
        <dbReference type="ARBA" id="ARBA00022729"/>
    </source>
</evidence>
<dbReference type="GO" id="GO:0031700">
    <property type="term" value="F:adrenomedullin receptor binding"/>
    <property type="evidence" value="ECO:0007669"/>
    <property type="project" value="TreeGrafter"/>
</dbReference>
<feature type="chain" id="PRO_5044278682" evidence="8">
    <location>
        <begin position="24"/>
        <end position="156"/>
    </location>
</feature>
<feature type="compositionally biased region" description="Basic and acidic residues" evidence="7">
    <location>
        <begin position="146"/>
        <end position="156"/>
    </location>
</feature>
<dbReference type="Proteomes" id="UP000265140">
    <property type="component" value="Chromosome 19"/>
</dbReference>
<evidence type="ECO:0000256" key="7">
    <source>
        <dbReference type="SAM" id="MobiDB-lite"/>
    </source>
</evidence>
<reference evidence="9" key="2">
    <citation type="submission" date="2025-08" db="UniProtKB">
        <authorList>
            <consortium name="Ensembl"/>
        </authorList>
    </citation>
    <scope>IDENTIFICATION</scope>
</reference>